<dbReference type="InterPro" id="IPR036179">
    <property type="entry name" value="Ig-like_dom_sf"/>
</dbReference>
<dbReference type="Proteomes" id="UP001529510">
    <property type="component" value="Unassembled WGS sequence"/>
</dbReference>
<feature type="non-terminal residue" evidence="2">
    <location>
        <position position="1"/>
    </location>
</feature>
<proteinExistence type="predicted"/>
<sequence length="73" mass="8062">KGQTLSLVCNTGSSTDGGRWYKQFVLNSYHSWSSPTYGSGFSSSKFTVSYPTHNVDVDDSAVYYCNTWDSSAK</sequence>
<organism evidence="2 3">
    <name type="scientific">Cirrhinus mrigala</name>
    <name type="common">Mrigala</name>
    <dbReference type="NCBI Taxonomy" id="683832"/>
    <lineage>
        <taxon>Eukaryota</taxon>
        <taxon>Metazoa</taxon>
        <taxon>Chordata</taxon>
        <taxon>Craniata</taxon>
        <taxon>Vertebrata</taxon>
        <taxon>Euteleostomi</taxon>
        <taxon>Actinopterygii</taxon>
        <taxon>Neopterygii</taxon>
        <taxon>Teleostei</taxon>
        <taxon>Ostariophysi</taxon>
        <taxon>Cypriniformes</taxon>
        <taxon>Cyprinidae</taxon>
        <taxon>Labeoninae</taxon>
        <taxon>Labeonini</taxon>
        <taxon>Cirrhinus</taxon>
    </lineage>
</organism>
<name>A0ABD0RIX9_CIRMR</name>
<reference evidence="2 3" key="1">
    <citation type="submission" date="2024-05" db="EMBL/GenBank/DDBJ databases">
        <title>Genome sequencing and assembly of Indian major carp, Cirrhinus mrigala (Hamilton, 1822).</title>
        <authorList>
            <person name="Mohindra V."/>
            <person name="Chowdhury L.M."/>
            <person name="Lal K."/>
            <person name="Jena J.K."/>
        </authorList>
    </citation>
    <scope>NUCLEOTIDE SEQUENCE [LARGE SCALE GENOMIC DNA]</scope>
    <source>
        <strain evidence="2">CM1030</strain>
        <tissue evidence="2">Blood</tissue>
    </source>
</reference>
<evidence type="ECO:0000313" key="3">
    <source>
        <dbReference type="Proteomes" id="UP001529510"/>
    </source>
</evidence>
<comment type="caution">
    <text evidence="2">The sequence shown here is derived from an EMBL/GenBank/DDBJ whole genome shotgun (WGS) entry which is preliminary data.</text>
</comment>
<dbReference type="PROSITE" id="PS50835">
    <property type="entry name" value="IG_LIKE"/>
    <property type="match status" value="1"/>
</dbReference>
<gene>
    <name evidence="2" type="ORF">M9458_006956</name>
</gene>
<evidence type="ECO:0000313" key="2">
    <source>
        <dbReference type="EMBL" id="KAL0198416.1"/>
    </source>
</evidence>
<dbReference type="InterPro" id="IPR007110">
    <property type="entry name" value="Ig-like_dom"/>
</dbReference>
<keyword evidence="3" id="KW-1185">Reference proteome</keyword>
<feature type="domain" description="Ig-like" evidence="1">
    <location>
        <begin position="1"/>
        <end position="73"/>
    </location>
</feature>
<dbReference type="Gene3D" id="2.60.40.10">
    <property type="entry name" value="Immunoglobulins"/>
    <property type="match status" value="1"/>
</dbReference>
<protein>
    <recommendedName>
        <fullName evidence="1">Ig-like domain-containing protein</fullName>
    </recommendedName>
</protein>
<evidence type="ECO:0000259" key="1">
    <source>
        <dbReference type="PROSITE" id="PS50835"/>
    </source>
</evidence>
<feature type="non-terminal residue" evidence="2">
    <location>
        <position position="73"/>
    </location>
</feature>
<dbReference type="SUPFAM" id="SSF48726">
    <property type="entry name" value="Immunoglobulin"/>
    <property type="match status" value="1"/>
</dbReference>
<dbReference type="EMBL" id="JAMKFB020000003">
    <property type="protein sequence ID" value="KAL0198416.1"/>
    <property type="molecule type" value="Genomic_DNA"/>
</dbReference>
<dbReference type="AlphaFoldDB" id="A0ABD0RIX9"/>
<dbReference type="InterPro" id="IPR013783">
    <property type="entry name" value="Ig-like_fold"/>
</dbReference>
<accession>A0ABD0RIX9</accession>